<feature type="compositionally biased region" description="Gly residues" evidence="1">
    <location>
        <begin position="537"/>
        <end position="554"/>
    </location>
</feature>
<feature type="region of interest" description="Disordered" evidence="1">
    <location>
        <begin position="314"/>
        <end position="364"/>
    </location>
</feature>
<evidence type="ECO:0000259" key="3">
    <source>
        <dbReference type="Pfam" id="PF10374"/>
    </source>
</evidence>
<feature type="region of interest" description="Disordered" evidence="1">
    <location>
        <begin position="912"/>
        <end position="945"/>
    </location>
</feature>
<feature type="region of interest" description="Disordered" evidence="1">
    <location>
        <begin position="1202"/>
        <end position="1238"/>
    </location>
</feature>
<dbReference type="Proteomes" id="UP001362999">
    <property type="component" value="Unassembled WGS sequence"/>
</dbReference>
<feature type="compositionally biased region" description="Polar residues" evidence="1">
    <location>
        <begin position="1140"/>
        <end position="1149"/>
    </location>
</feature>
<feature type="region of interest" description="Disordered" evidence="1">
    <location>
        <begin position="634"/>
        <end position="668"/>
    </location>
</feature>
<dbReference type="InterPro" id="IPR011990">
    <property type="entry name" value="TPR-like_helical_dom_sf"/>
</dbReference>
<dbReference type="Pfam" id="PF10373">
    <property type="entry name" value="EST1_DNA_bind"/>
    <property type="match status" value="1"/>
</dbReference>
<feature type="domain" description="DNA/RNA-binding" evidence="2">
    <location>
        <begin position="243"/>
        <end position="311"/>
    </location>
</feature>
<evidence type="ECO:0000259" key="2">
    <source>
        <dbReference type="Pfam" id="PF10373"/>
    </source>
</evidence>
<dbReference type="Pfam" id="PF10374">
    <property type="entry name" value="EST1"/>
    <property type="match status" value="1"/>
</dbReference>
<dbReference type="EMBL" id="JAWWNJ010000016">
    <property type="protein sequence ID" value="KAK7039786.1"/>
    <property type="molecule type" value="Genomic_DNA"/>
</dbReference>
<dbReference type="InterPro" id="IPR045153">
    <property type="entry name" value="Est1/Ebs1-like"/>
</dbReference>
<gene>
    <name evidence="4" type="ORF">R3P38DRAFT_3468803</name>
</gene>
<keyword evidence="5" id="KW-1185">Reference proteome</keyword>
<feature type="region of interest" description="Disordered" evidence="1">
    <location>
        <begin position="443"/>
        <end position="494"/>
    </location>
</feature>
<dbReference type="PANTHER" id="PTHR15696">
    <property type="entry name" value="SMG-7 SUPPRESSOR WITH MORPHOLOGICAL EFFECT ON GENITALIA PROTEIN 7"/>
    <property type="match status" value="1"/>
</dbReference>
<feature type="region of interest" description="Disordered" evidence="1">
    <location>
        <begin position="537"/>
        <end position="573"/>
    </location>
</feature>
<feature type="compositionally biased region" description="Basic and acidic residues" evidence="1">
    <location>
        <begin position="852"/>
        <end position="862"/>
    </location>
</feature>
<evidence type="ECO:0000256" key="1">
    <source>
        <dbReference type="SAM" id="MobiDB-lite"/>
    </source>
</evidence>
<accession>A0AAW0CN00</accession>
<dbReference type="Gene3D" id="1.25.40.10">
    <property type="entry name" value="Tetratricopeptide repeat domain"/>
    <property type="match status" value="1"/>
</dbReference>
<feature type="region of interest" description="Disordered" evidence="1">
    <location>
        <begin position="1254"/>
        <end position="1275"/>
    </location>
</feature>
<organism evidence="4 5">
    <name type="scientific">Favolaschia claudopus</name>
    <dbReference type="NCBI Taxonomy" id="2862362"/>
    <lineage>
        <taxon>Eukaryota</taxon>
        <taxon>Fungi</taxon>
        <taxon>Dikarya</taxon>
        <taxon>Basidiomycota</taxon>
        <taxon>Agaricomycotina</taxon>
        <taxon>Agaricomycetes</taxon>
        <taxon>Agaricomycetidae</taxon>
        <taxon>Agaricales</taxon>
        <taxon>Marasmiineae</taxon>
        <taxon>Mycenaceae</taxon>
        <taxon>Favolaschia</taxon>
    </lineage>
</organism>
<feature type="compositionally biased region" description="Low complexity" evidence="1">
    <location>
        <begin position="336"/>
        <end position="346"/>
    </location>
</feature>
<feature type="region of interest" description="Disordered" evidence="1">
    <location>
        <begin position="700"/>
        <end position="722"/>
    </location>
</feature>
<feature type="compositionally biased region" description="Polar residues" evidence="1">
    <location>
        <begin position="634"/>
        <end position="651"/>
    </location>
</feature>
<dbReference type="InterPro" id="IPR019458">
    <property type="entry name" value="Est1-like_N"/>
</dbReference>
<feature type="compositionally biased region" description="Low complexity" evidence="1">
    <location>
        <begin position="1202"/>
        <end position="1215"/>
    </location>
</feature>
<evidence type="ECO:0000313" key="5">
    <source>
        <dbReference type="Proteomes" id="UP001362999"/>
    </source>
</evidence>
<feature type="compositionally biased region" description="Basic and acidic residues" evidence="1">
    <location>
        <begin position="654"/>
        <end position="664"/>
    </location>
</feature>
<dbReference type="PANTHER" id="PTHR15696:SF36">
    <property type="entry name" value="NONSENSE-MEDIATED MRNA DECAY FACTOR"/>
    <property type="match status" value="1"/>
</dbReference>
<feature type="compositionally biased region" description="Basic and acidic residues" evidence="1">
    <location>
        <begin position="480"/>
        <end position="494"/>
    </location>
</feature>
<feature type="region of interest" description="Disordered" evidence="1">
    <location>
        <begin position="842"/>
        <end position="862"/>
    </location>
</feature>
<evidence type="ECO:0000313" key="4">
    <source>
        <dbReference type="EMBL" id="KAK7039786.1"/>
    </source>
</evidence>
<feature type="compositionally biased region" description="Gly residues" evidence="1">
    <location>
        <begin position="562"/>
        <end position="573"/>
    </location>
</feature>
<dbReference type="AlphaFoldDB" id="A0AAW0CN00"/>
<proteinExistence type="predicted"/>
<dbReference type="InterPro" id="IPR018834">
    <property type="entry name" value="DNA/RNA-bd_Est1-type"/>
</dbReference>
<reference evidence="4 5" key="1">
    <citation type="journal article" date="2024" name="J Genomics">
        <title>Draft genome sequencing and assembly of Favolaschia claudopus CIRM-BRFM 2984 isolated from oak limbs.</title>
        <authorList>
            <person name="Navarro D."/>
            <person name="Drula E."/>
            <person name="Chaduli D."/>
            <person name="Cazenave R."/>
            <person name="Ahrendt S."/>
            <person name="Wang J."/>
            <person name="Lipzen A."/>
            <person name="Daum C."/>
            <person name="Barry K."/>
            <person name="Grigoriev I.V."/>
            <person name="Favel A."/>
            <person name="Rosso M.N."/>
            <person name="Martin F."/>
        </authorList>
    </citation>
    <scope>NUCLEOTIDE SEQUENCE [LARGE SCALE GENOMIC DNA]</scope>
    <source>
        <strain evidence="4 5">CIRM-BRFM 2984</strain>
    </source>
</reference>
<sequence>MTDQPALVAREARSIHAGLKTLLSGDVWANYREADFERKNLRRRYLHLLLLHPNARETRDAGTHLWMQTSYAFIALYKQRLNSTSRPQNHNNQRHNNNNNNPVETRKLLQRFRQFLADEDRFWRALVLRVQRAYEIGPFAPHVNLPPELVVGSGAAAEEEEHGHSATEDRMNHFGFPSAAAVSSAAETSVDGGTACSVLSKALVCLGDIARYREQYKMPPGKNPNAKKQQQVYIEPRPNYSRAKALYTAAHALAPEEGNAAHQLAILAGYESDPLASLFWYLRALCVAAPFDTAGENLAGMLAKAKAVDARVQGRQNGVAENEQETKKGGGGGGRQNAQNGNGMNAHEGEAGTDEEQEDREPPRVRVDRFRREVVLLHALWREGSTPALTRATPLASHLARAFARMVGRRMLPEEMIVRVLMVAQGAVWVGRMVVVPSIPAVEEEREGAKEKDAGKGGGGRNNRRNRTGTVTPATPVKSAEVEAREKKEKEKEERRVQRAHLIHVFELYDALLGVGVRELGEVDMYTTAGGGAVGVTGGGGGGGERGGAGARGGGRGRRGRGGGAGRGAAAGGGGVVSADAAVGGAVGAHGSGEEGVGLAERISAEFRRTLPALRVASRWVRANWAWAVPPLTTVPTSASVSGPGGRQSQSEAEEARGEGGRDGDGDDALEEARRRFWTTYAEFLRRLARTFPVGMLPKLSGAPLGGPGEGEQAHGRGQREEEEELELELDEDLDMLGWLPLLGSASENGNVGDGGEKNLKTAEPRKVTVGLREGVHPNVEQLMRIADLLRDARRLVGLPNSPLAMYGGVFVVKGVEAVVPAAPAPQSQSRLYQPQAVRQQLAAQDDEYDDDARTEKTSRTDDDLLHDAFAFLDQSDAGVSSVSEDGDDEDEDDDKIVWDLRDRVEASPRIPTTARTSPKTPVKPTPIGIGRPQPATATSISPLRPPPLGMGLGLSLGGIGIGIPSPHQQQQHAPMRSPQNQQQQQEPIAITTGSQVPATTALDLLNTFSKKPVPAAPAAVGMGMGGNDGLLFGSGAQQQSIWAAARDERGLMFGAQGGAGGGGGQQQHGLGQQAVGGGGLGGYAGAEQRQHGLGHHRFASQDPVGQQTIWASSYPTPQIPGSAPNMGGGFGHGHGLSPPTHQRGLSSSMVAAQQQLFPPRGGESYRYGPATPTSAPQYASGGGSASEMNVFYATSGQGFVPSPQQQQPIGSSLSVGHSPGHIQSAGLAPQGGFGQHTHARHLSLDPRAAASFHTHSGVQQPISPLSQLWGNVGG</sequence>
<dbReference type="SUPFAM" id="SSF48452">
    <property type="entry name" value="TPR-like"/>
    <property type="match status" value="1"/>
</dbReference>
<feature type="region of interest" description="Disordered" evidence="1">
    <location>
        <begin position="963"/>
        <end position="988"/>
    </location>
</feature>
<name>A0AAW0CN00_9AGAR</name>
<feature type="region of interest" description="Disordered" evidence="1">
    <location>
        <begin position="1124"/>
        <end position="1149"/>
    </location>
</feature>
<protein>
    <submittedName>
        <fullName evidence="4">Uncharacterized protein</fullName>
    </submittedName>
</protein>
<comment type="caution">
    <text evidence="4">The sequence shown here is derived from an EMBL/GenBank/DDBJ whole genome shotgun (WGS) entry which is preliminary data.</text>
</comment>
<feature type="domain" description="Telomerase activating protein Est1-like N-terminal" evidence="3">
    <location>
        <begin position="63"/>
        <end position="216"/>
    </location>
</feature>